<dbReference type="Proteomes" id="UP000075243">
    <property type="component" value="Unassembled WGS sequence"/>
</dbReference>
<gene>
    <name evidence="1" type="ORF">KK1_030607</name>
</gene>
<name>A0A151RYT8_CAJCA</name>
<sequence>MLKPPMPSYFELISQLQSLDQRLNWFSNRVKMQTFFPPQVAFYGQQQKSLQFFS</sequence>
<organism evidence="1 2">
    <name type="scientific">Cajanus cajan</name>
    <name type="common">Pigeon pea</name>
    <name type="synonym">Cajanus indicus</name>
    <dbReference type="NCBI Taxonomy" id="3821"/>
    <lineage>
        <taxon>Eukaryota</taxon>
        <taxon>Viridiplantae</taxon>
        <taxon>Streptophyta</taxon>
        <taxon>Embryophyta</taxon>
        <taxon>Tracheophyta</taxon>
        <taxon>Spermatophyta</taxon>
        <taxon>Magnoliopsida</taxon>
        <taxon>eudicotyledons</taxon>
        <taxon>Gunneridae</taxon>
        <taxon>Pentapetalae</taxon>
        <taxon>rosids</taxon>
        <taxon>fabids</taxon>
        <taxon>Fabales</taxon>
        <taxon>Fabaceae</taxon>
        <taxon>Papilionoideae</taxon>
        <taxon>50 kb inversion clade</taxon>
        <taxon>NPAAA clade</taxon>
        <taxon>indigoferoid/millettioid clade</taxon>
        <taxon>Phaseoleae</taxon>
        <taxon>Cajanus</taxon>
    </lineage>
</organism>
<evidence type="ECO:0000313" key="2">
    <source>
        <dbReference type="Proteomes" id="UP000075243"/>
    </source>
</evidence>
<keyword evidence="2" id="KW-1185">Reference proteome</keyword>
<evidence type="ECO:0000313" key="1">
    <source>
        <dbReference type="EMBL" id="KYP47725.1"/>
    </source>
</evidence>
<reference evidence="1" key="1">
    <citation type="journal article" date="2012" name="Nat. Biotechnol.">
        <title>Draft genome sequence of pigeonpea (Cajanus cajan), an orphan legume crop of resource-poor farmers.</title>
        <authorList>
            <person name="Varshney R.K."/>
            <person name="Chen W."/>
            <person name="Li Y."/>
            <person name="Bharti A.K."/>
            <person name="Saxena R.K."/>
            <person name="Schlueter J.A."/>
            <person name="Donoghue M.T."/>
            <person name="Azam S."/>
            <person name="Fan G."/>
            <person name="Whaley A.M."/>
            <person name="Farmer A.D."/>
            <person name="Sheridan J."/>
            <person name="Iwata A."/>
            <person name="Tuteja R."/>
            <person name="Penmetsa R.V."/>
            <person name="Wu W."/>
            <person name="Upadhyaya H.D."/>
            <person name="Yang S.P."/>
            <person name="Shah T."/>
            <person name="Saxena K.B."/>
            <person name="Michael T."/>
            <person name="McCombie W.R."/>
            <person name="Yang B."/>
            <person name="Zhang G."/>
            <person name="Yang H."/>
            <person name="Wang J."/>
            <person name="Spillane C."/>
            <person name="Cook D.R."/>
            <person name="May G.D."/>
            <person name="Xu X."/>
            <person name="Jackson S.A."/>
        </authorList>
    </citation>
    <scope>NUCLEOTIDE SEQUENCE [LARGE SCALE GENOMIC DNA]</scope>
</reference>
<protein>
    <submittedName>
        <fullName evidence="1">Uncharacterized protein</fullName>
    </submittedName>
</protein>
<dbReference type="Gramene" id="C.cajan_35388.t">
    <property type="protein sequence ID" value="C.cajan_35388.t.cds1"/>
    <property type="gene ID" value="C.cajan_35388"/>
</dbReference>
<dbReference type="AlphaFoldDB" id="A0A151RYT8"/>
<dbReference type="EMBL" id="KQ483519">
    <property type="protein sequence ID" value="KYP47725.1"/>
    <property type="molecule type" value="Genomic_DNA"/>
</dbReference>
<accession>A0A151RYT8</accession>
<proteinExistence type="predicted"/>